<name>A0ACC0CLZ7_9PEZI</name>
<organism evidence="1 2">
    <name type="scientific">Hypoxylon rubiginosum</name>
    <dbReference type="NCBI Taxonomy" id="110542"/>
    <lineage>
        <taxon>Eukaryota</taxon>
        <taxon>Fungi</taxon>
        <taxon>Dikarya</taxon>
        <taxon>Ascomycota</taxon>
        <taxon>Pezizomycotina</taxon>
        <taxon>Sordariomycetes</taxon>
        <taxon>Xylariomycetidae</taxon>
        <taxon>Xylariales</taxon>
        <taxon>Hypoxylaceae</taxon>
        <taxon>Hypoxylon</taxon>
    </lineage>
</organism>
<gene>
    <name evidence="1" type="ORF">F4821DRAFT_25805</name>
</gene>
<evidence type="ECO:0000313" key="2">
    <source>
        <dbReference type="Proteomes" id="UP001497680"/>
    </source>
</evidence>
<sequence>MQRYEGVWRKRYLLPSWILQIICAIVFVVVAGLLLAAASYVQRHHRSSSYNSSSNYSYYGYSSDQLVEYARISGGVALGLGLGTIIFDITEIVLYARRRLNPILLLSSACIKTLVWGAYFVIIAIGAAYGSVSVLDIILSLVLALTSIEQLVLGAVYTHRKRQGRLIGRDTSPKTAEFEGSTAYGGAV</sequence>
<keyword evidence="2" id="KW-1185">Reference proteome</keyword>
<protein>
    <submittedName>
        <fullName evidence="1">Uncharacterized protein</fullName>
    </submittedName>
</protein>
<accession>A0ACC0CLZ7</accession>
<proteinExistence type="predicted"/>
<reference evidence="1 2" key="1">
    <citation type="journal article" date="2022" name="New Phytol.">
        <title>Ecological generalism drives hyperdiversity of secondary metabolite gene clusters in xylarialean endophytes.</title>
        <authorList>
            <person name="Franco M.E.E."/>
            <person name="Wisecaver J.H."/>
            <person name="Arnold A.E."/>
            <person name="Ju Y.M."/>
            <person name="Slot J.C."/>
            <person name="Ahrendt S."/>
            <person name="Moore L.P."/>
            <person name="Eastman K.E."/>
            <person name="Scott K."/>
            <person name="Konkel Z."/>
            <person name="Mondo S.J."/>
            <person name="Kuo A."/>
            <person name="Hayes R.D."/>
            <person name="Haridas S."/>
            <person name="Andreopoulos B."/>
            <person name="Riley R."/>
            <person name="LaButti K."/>
            <person name="Pangilinan J."/>
            <person name="Lipzen A."/>
            <person name="Amirebrahimi M."/>
            <person name="Yan J."/>
            <person name="Adam C."/>
            <person name="Keymanesh K."/>
            <person name="Ng V."/>
            <person name="Louie K."/>
            <person name="Northen T."/>
            <person name="Drula E."/>
            <person name="Henrissat B."/>
            <person name="Hsieh H.M."/>
            <person name="Youens-Clark K."/>
            <person name="Lutzoni F."/>
            <person name="Miadlikowska J."/>
            <person name="Eastwood D.C."/>
            <person name="Hamelin R.C."/>
            <person name="Grigoriev I.V."/>
            <person name="U'Ren J.M."/>
        </authorList>
    </citation>
    <scope>NUCLEOTIDE SEQUENCE [LARGE SCALE GENOMIC DNA]</scope>
    <source>
        <strain evidence="1 2">ER1909</strain>
    </source>
</reference>
<dbReference type="EMBL" id="MU394394">
    <property type="protein sequence ID" value="KAI6081482.1"/>
    <property type="molecule type" value="Genomic_DNA"/>
</dbReference>
<dbReference type="Proteomes" id="UP001497680">
    <property type="component" value="Unassembled WGS sequence"/>
</dbReference>
<evidence type="ECO:0000313" key="1">
    <source>
        <dbReference type="EMBL" id="KAI6081482.1"/>
    </source>
</evidence>
<comment type="caution">
    <text evidence="1">The sequence shown here is derived from an EMBL/GenBank/DDBJ whole genome shotgun (WGS) entry which is preliminary data.</text>
</comment>